<dbReference type="InterPro" id="IPR047887">
    <property type="entry name" value="ARHGAP20_PH"/>
</dbReference>
<evidence type="ECO:0000313" key="6">
    <source>
        <dbReference type="Proteomes" id="UP001046870"/>
    </source>
</evidence>
<dbReference type="PANTHER" id="PTHR23179">
    <property type="entry name" value="T-CELL ACTIVATION RHO GTPASE ACTIVATING PROTEIN-RELATED"/>
    <property type="match status" value="1"/>
</dbReference>
<evidence type="ECO:0000259" key="4">
    <source>
        <dbReference type="PROSITE" id="PS50238"/>
    </source>
</evidence>
<organism evidence="5 6">
    <name type="scientific">Megalops atlanticus</name>
    <name type="common">Tarpon</name>
    <name type="synonym">Clupea gigantea</name>
    <dbReference type="NCBI Taxonomy" id="7932"/>
    <lineage>
        <taxon>Eukaryota</taxon>
        <taxon>Metazoa</taxon>
        <taxon>Chordata</taxon>
        <taxon>Craniata</taxon>
        <taxon>Vertebrata</taxon>
        <taxon>Euteleostomi</taxon>
        <taxon>Actinopterygii</taxon>
        <taxon>Neopterygii</taxon>
        <taxon>Teleostei</taxon>
        <taxon>Elopiformes</taxon>
        <taxon>Megalopidae</taxon>
        <taxon>Megalops</taxon>
    </lineage>
</organism>
<dbReference type="OrthoDB" id="27389at2759"/>
<feature type="compositionally biased region" description="Acidic residues" evidence="3">
    <location>
        <begin position="637"/>
        <end position="647"/>
    </location>
</feature>
<feature type="region of interest" description="Disordered" evidence="3">
    <location>
        <begin position="551"/>
        <end position="654"/>
    </location>
</feature>
<dbReference type="CDD" id="cd04402">
    <property type="entry name" value="RhoGAP_ARHGAP20"/>
    <property type="match status" value="1"/>
</dbReference>
<dbReference type="GO" id="GO:0035023">
    <property type="term" value="P:regulation of Rho protein signal transduction"/>
    <property type="evidence" value="ECO:0007669"/>
    <property type="project" value="InterPro"/>
</dbReference>
<sequence>MCSCLLSSFPRASCSYRLKHKVSLEQLWLVTFEEEEEGDLGINLKTSLFLAWPLAHCVVSFRSPEVKERWLDTLHRKIKEATERSGSLSPPPSVLMTVLSGNITCKTLTGGGMDSVIEQPSDGNVKTLPHSEQLCNTEDRACQPIENGSSSKWSLIPKLLRKGSSQSSPTHCPEPSTKAPLFGQVLSKVCDEYDRLPKPITEMLTLLLKKGTFTEGVFRKPGNARNLKEIREKLNGGVEVNMGAEPVILLAALFKDFLRQLPGSLLVADQYKAWMAALEKEDNQERCNELKQVIDKLPRANILLLQHLLCVLHHISKNANTNKMTANNLAVCIAPNLLQRDNLPLDRETVDKVTALTQYLIENCCEIFGEHIQTLLGDPDEEELVDNSDSLSSHQHDSAYDSTDPDADGDVGAELMENRPHPCHSTPQSTACKDDQAAIPSCSSSAIFRTFTKPFNRRCSEPAIFHTAGMTNLRGLARSHDDFSLDKASFKEQLLKKQTSDDSFLMHGRSKRGQLLLQAHRSSWAADLPGSRKDDSCSSSCSLESSFSNQSENSVFTSSPLASPSSPRKPLFSHHQSFSTKAAEEVPPQIKEVKRRAQSMKSDSKNPRRVRSWSSFARPSFKKGESQKEATFPCETLQEDSQSEAEPMEPPARPRPLSAIAVFQQVDSRIPGKPPSYEEAILSGIQPPPPQYRAMTVQGARELERKSRPSSVSEDSLCPVLPVNTFMDCFPQTQDSAVAGTPVVDPHHLVFRQRAMSESVSRTRHEKLNRRCSQPLFEEISYAKESYV</sequence>
<evidence type="ECO:0000256" key="3">
    <source>
        <dbReference type="SAM" id="MobiDB-lite"/>
    </source>
</evidence>
<gene>
    <name evidence="5" type="ORF">MATL_G00202380</name>
</gene>
<feature type="domain" description="Rho-GAP" evidence="4">
    <location>
        <begin position="184"/>
        <end position="368"/>
    </location>
</feature>
<dbReference type="PANTHER" id="PTHR23179:SF26">
    <property type="entry name" value="T-CELL ACTIVATION RHO GTPASE-ACTIVATING PROTEIN"/>
    <property type="match status" value="1"/>
</dbReference>
<evidence type="ECO:0000313" key="5">
    <source>
        <dbReference type="EMBL" id="KAG7460773.1"/>
    </source>
</evidence>
<name>A0A9D3PHW6_MEGAT</name>
<proteinExistence type="predicted"/>
<evidence type="ECO:0000256" key="2">
    <source>
        <dbReference type="ARBA" id="ARBA00022553"/>
    </source>
</evidence>
<feature type="region of interest" description="Disordered" evidence="3">
    <location>
        <begin position="382"/>
        <end position="415"/>
    </location>
</feature>
<dbReference type="Pfam" id="PF00620">
    <property type="entry name" value="RhoGAP"/>
    <property type="match status" value="1"/>
</dbReference>
<dbReference type="SUPFAM" id="SSF48350">
    <property type="entry name" value="GTPase activation domain, GAP"/>
    <property type="match status" value="1"/>
</dbReference>
<dbReference type="PROSITE" id="PS50238">
    <property type="entry name" value="RHOGAP"/>
    <property type="match status" value="1"/>
</dbReference>
<keyword evidence="6" id="KW-1185">Reference proteome</keyword>
<dbReference type="EMBL" id="JAFDVH010000018">
    <property type="protein sequence ID" value="KAG7460773.1"/>
    <property type="molecule type" value="Genomic_DNA"/>
</dbReference>
<protein>
    <recommendedName>
        <fullName evidence="4">Rho-GAP domain-containing protein</fullName>
    </recommendedName>
</protein>
<dbReference type="GO" id="GO:0007165">
    <property type="term" value="P:signal transduction"/>
    <property type="evidence" value="ECO:0007669"/>
    <property type="project" value="InterPro"/>
</dbReference>
<dbReference type="Gene3D" id="1.10.555.10">
    <property type="entry name" value="Rho GTPase activation protein"/>
    <property type="match status" value="1"/>
</dbReference>
<dbReference type="InterPro" id="IPR047886">
    <property type="entry name" value="ARHGAP20-like_RhoGAP"/>
</dbReference>
<dbReference type="SMART" id="SM00324">
    <property type="entry name" value="RhoGAP"/>
    <property type="match status" value="1"/>
</dbReference>
<feature type="compositionally biased region" description="Polar residues" evidence="3">
    <location>
        <begin position="555"/>
        <end position="566"/>
    </location>
</feature>
<keyword evidence="2" id="KW-0597">Phosphoprotein</keyword>
<dbReference type="Pfam" id="PF22286">
    <property type="entry name" value="RHG20_PH"/>
    <property type="match status" value="1"/>
</dbReference>
<keyword evidence="1" id="KW-0343">GTPase activation</keyword>
<accession>A0A9D3PHW6</accession>
<dbReference type="Proteomes" id="UP001046870">
    <property type="component" value="Chromosome 18"/>
</dbReference>
<dbReference type="InterPro" id="IPR008936">
    <property type="entry name" value="Rho_GTPase_activation_prot"/>
</dbReference>
<dbReference type="GO" id="GO:0005096">
    <property type="term" value="F:GTPase activator activity"/>
    <property type="evidence" value="ECO:0007669"/>
    <property type="project" value="UniProtKB-KW"/>
</dbReference>
<reference evidence="5" key="1">
    <citation type="submission" date="2021-01" db="EMBL/GenBank/DDBJ databases">
        <authorList>
            <person name="Zahm M."/>
            <person name="Roques C."/>
            <person name="Cabau C."/>
            <person name="Klopp C."/>
            <person name="Donnadieu C."/>
            <person name="Jouanno E."/>
            <person name="Lampietro C."/>
            <person name="Louis A."/>
            <person name="Herpin A."/>
            <person name="Echchiki A."/>
            <person name="Berthelot C."/>
            <person name="Parey E."/>
            <person name="Roest-Crollius H."/>
            <person name="Braasch I."/>
            <person name="Postlethwait J."/>
            <person name="Bobe J."/>
            <person name="Montfort J."/>
            <person name="Bouchez O."/>
            <person name="Begum T."/>
            <person name="Mejri S."/>
            <person name="Adams A."/>
            <person name="Chen W.-J."/>
            <person name="Guiguen Y."/>
        </authorList>
    </citation>
    <scope>NUCLEOTIDE SEQUENCE</scope>
    <source>
        <strain evidence="5">YG-15Mar2019-1</strain>
        <tissue evidence="5">Brain</tissue>
    </source>
</reference>
<comment type="caution">
    <text evidence="5">The sequence shown here is derived from an EMBL/GenBank/DDBJ whole genome shotgun (WGS) entry which is preliminary data.</text>
</comment>
<evidence type="ECO:0000256" key="1">
    <source>
        <dbReference type="ARBA" id="ARBA00022468"/>
    </source>
</evidence>
<dbReference type="InterPro" id="IPR000198">
    <property type="entry name" value="RhoGAP_dom"/>
</dbReference>
<dbReference type="AlphaFoldDB" id="A0A9D3PHW6"/>